<dbReference type="EMBL" id="WJBU01000003">
    <property type="protein sequence ID" value="MRD46434.1"/>
    <property type="molecule type" value="Genomic_DNA"/>
</dbReference>
<evidence type="ECO:0000313" key="2">
    <source>
        <dbReference type="Proteomes" id="UP000487350"/>
    </source>
</evidence>
<organism evidence="1 2">
    <name type="scientific">Caenimonas koreensis DSM 17982</name>
    <dbReference type="NCBI Taxonomy" id="1121255"/>
    <lineage>
        <taxon>Bacteria</taxon>
        <taxon>Pseudomonadati</taxon>
        <taxon>Pseudomonadota</taxon>
        <taxon>Betaproteobacteria</taxon>
        <taxon>Burkholderiales</taxon>
        <taxon>Comamonadaceae</taxon>
        <taxon>Caenimonas</taxon>
    </lineage>
</organism>
<reference evidence="1 2" key="1">
    <citation type="submission" date="2019-11" db="EMBL/GenBank/DDBJ databases">
        <title>Caenimonas koreensis gen. nov., sp. nov., isolated from activated sludge.</title>
        <authorList>
            <person name="Seung H.R."/>
        </authorList>
    </citation>
    <scope>NUCLEOTIDE SEQUENCE [LARGE SCALE GENOMIC DNA]</scope>
    <source>
        <strain evidence="1 2">EMB320</strain>
    </source>
</reference>
<keyword evidence="2" id="KW-1185">Reference proteome</keyword>
<dbReference type="Pfam" id="PF20126">
    <property type="entry name" value="TumE"/>
    <property type="match status" value="1"/>
</dbReference>
<name>A0A844AQY2_9BURK</name>
<accession>A0A844AQY2</accession>
<evidence type="ECO:0000313" key="1">
    <source>
        <dbReference type="EMBL" id="MRD46434.1"/>
    </source>
</evidence>
<dbReference type="OrthoDB" id="7451512at2"/>
<proteinExistence type="predicted"/>
<dbReference type="AlphaFoldDB" id="A0A844AQY2"/>
<dbReference type="InterPro" id="IPR045397">
    <property type="entry name" value="TumE-like"/>
</dbReference>
<comment type="caution">
    <text evidence="1">The sequence shown here is derived from an EMBL/GenBank/DDBJ whole genome shotgun (WGS) entry which is preliminary data.</text>
</comment>
<dbReference type="Proteomes" id="UP000487350">
    <property type="component" value="Unassembled WGS sequence"/>
</dbReference>
<protein>
    <submittedName>
        <fullName evidence="1">Uncharacterized protein</fullName>
    </submittedName>
</protein>
<sequence length="101" mass="11703">MSNMKAVPLVRRRLVLTLKAFVEIAIWRVPAPVPPSEHPFKYRLAYVVGGECVLRYDNERGKGDHRHFGGRETDYAFSTPEQLMLDFNADITRWNHEHGHS</sequence>
<gene>
    <name evidence="1" type="ORF">GHT07_04050</name>
</gene>